<dbReference type="Proteomes" id="UP001595843">
    <property type="component" value="Unassembled WGS sequence"/>
</dbReference>
<dbReference type="InterPro" id="IPR038729">
    <property type="entry name" value="Rad50/SbcC_AAA"/>
</dbReference>
<reference evidence="7" key="1">
    <citation type="journal article" date="2019" name="Int. J. Syst. Evol. Microbiol.">
        <title>The Global Catalogue of Microorganisms (GCM) 10K type strain sequencing project: providing services to taxonomists for standard genome sequencing and annotation.</title>
        <authorList>
            <consortium name="The Broad Institute Genomics Platform"/>
            <consortium name="The Broad Institute Genome Sequencing Center for Infectious Disease"/>
            <person name="Wu L."/>
            <person name="Ma J."/>
        </authorList>
    </citation>
    <scope>NUCLEOTIDE SEQUENCE [LARGE SCALE GENOMIC DNA]</scope>
    <source>
        <strain evidence="7">IBRC-M 10813</strain>
    </source>
</reference>
<organism evidence="6 7">
    <name type="scientific">Salinithrix halophila</name>
    <dbReference type="NCBI Taxonomy" id="1485204"/>
    <lineage>
        <taxon>Bacteria</taxon>
        <taxon>Bacillati</taxon>
        <taxon>Bacillota</taxon>
        <taxon>Bacilli</taxon>
        <taxon>Bacillales</taxon>
        <taxon>Thermoactinomycetaceae</taxon>
        <taxon>Salinithrix</taxon>
    </lineage>
</organism>
<dbReference type="Gene3D" id="1.10.287.510">
    <property type="entry name" value="Helix hairpin bin"/>
    <property type="match status" value="1"/>
</dbReference>
<evidence type="ECO:0000256" key="2">
    <source>
        <dbReference type="ARBA" id="ARBA00011322"/>
    </source>
</evidence>
<evidence type="ECO:0000259" key="5">
    <source>
        <dbReference type="Pfam" id="PF13476"/>
    </source>
</evidence>
<comment type="subunit">
    <text evidence="2">Heterodimer of SbcC and SbcD.</text>
</comment>
<sequence>MNRFEKLVIENFQSHSRTEISFTDGLNVFVGPSDSGKSAILRALRWVLYNQPKGKDYIRVGKDRCRVVLTLTDGTEITRERSASVNRYFLKVPGKEEMIFEGFGGNVPREVIEAHGMHPLKLDSDWNMPAQFGTQLEGPFLLSETGGVKAKSIGRVSGAHLIDIALQETVRDQRNLSSEIKHVLAESERLKESLKPYQTLPDLIERLEGAEERHREASEMRWRLERLQTAKERWDGCRKQQAGERVRLERLACLPDLTIRVVELEQLCNRRERLARATDNHRRTHKEKADWKRVLAKTKNCNRLEGTLRDLEERATRHRRMESLHERCTFHQQEEEKVKRWLKGTMSVKETDLADLEERHHLFSRLIRLLPRYRHLCEEKEKLREQLRRTEALPDELTGELPLLLERLKRLTACKEELRDRRKRLRDGIRYRNERDREIRAWTEQLAAILETLGRCPTCGSPISGSALEHILEEYRGGVSGAAAGREDQRD</sequence>
<dbReference type="EMBL" id="JBHSAP010000018">
    <property type="protein sequence ID" value="MFC4077915.1"/>
    <property type="molecule type" value="Genomic_DNA"/>
</dbReference>
<feature type="coiled-coil region" evidence="4">
    <location>
        <begin position="294"/>
        <end position="321"/>
    </location>
</feature>
<gene>
    <name evidence="6" type="ORF">ACFOUO_14025</name>
</gene>
<keyword evidence="7" id="KW-1185">Reference proteome</keyword>
<comment type="caution">
    <text evidence="6">The sequence shown here is derived from an EMBL/GenBank/DDBJ whole genome shotgun (WGS) entry which is preliminary data.</text>
</comment>
<feature type="coiled-coil region" evidence="4">
    <location>
        <begin position="200"/>
        <end position="227"/>
    </location>
</feature>
<dbReference type="Pfam" id="PF13476">
    <property type="entry name" value="AAA_23"/>
    <property type="match status" value="1"/>
</dbReference>
<dbReference type="InterPro" id="IPR027417">
    <property type="entry name" value="P-loop_NTPase"/>
</dbReference>
<feature type="domain" description="Rad50/SbcC-type AAA" evidence="5">
    <location>
        <begin position="6"/>
        <end position="235"/>
    </location>
</feature>
<evidence type="ECO:0000256" key="4">
    <source>
        <dbReference type="SAM" id="Coils"/>
    </source>
</evidence>
<dbReference type="PANTHER" id="PTHR32114">
    <property type="entry name" value="ABC TRANSPORTER ABCH.3"/>
    <property type="match status" value="1"/>
</dbReference>
<dbReference type="Gene3D" id="3.40.50.300">
    <property type="entry name" value="P-loop containing nucleotide triphosphate hydrolases"/>
    <property type="match status" value="1"/>
</dbReference>
<evidence type="ECO:0000313" key="7">
    <source>
        <dbReference type="Proteomes" id="UP001595843"/>
    </source>
</evidence>
<name>A0ABV8JHP3_9BACL</name>
<evidence type="ECO:0000313" key="6">
    <source>
        <dbReference type="EMBL" id="MFC4077915.1"/>
    </source>
</evidence>
<feature type="coiled-coil region" evidence="4">
    <location>
        <begin position="373"/>
        <end position="428"/>
    </location>
</feature>
<dbReference type="SUPFAM" id="SSF52540">
    <property type="entry name" value="P-loop containing nucleoside triphosphate hydrolases"/>
    <property type="match status" value="1"/>
</dbReference>
<accession>A0ABV8JHP3</accession>
<protein>
    <recommendedName>
        <fullName evidence="3">Nuclease SbcCD subunit C</fullName>
    </recommendedName>
</protein>
<keyword evidence="4" id="KW-0175">Coiled coil</keyword>
<dbReference type="RefSeq" id="WP_380705750.1">
    <property type="nucleotide sequence ID" value="NZ_JBHSAP010000018.1"/>
</dbReference>
<dbReference type="PANTHER" id="PTHR32114:SF2">
    <property type="entry name" value="ABC TRANSPORTER ABCH.3"/>
    <property type="match status" value="1"/>
</dbReference>
<evidence type="ECO:0000256" key="1">
    <source>
        <dbReference type="ARBA" id="ARBA00006930"/>
    </source>
</evidence>
<proteinExistence type="inferred from homology"/>
<evidence type="ECO:0000256" key="3">
    <source>
        <dbReference type="ARBA" id="ARBA00013368"/>
    </source>
</evidence>
<comment type="similarity">
    <text evidence="1">Belongs to the SMC family. SbcC subfamily.</text>
</comment>